<feature type="region of interest" description="Disordered" evidence="1">
    <location>
        <begin position="419"/>
        <end position="465"/>
    </location>
</feature>
<feature type="signal peptide" evidence="3">
    <location>
        <begin position="1"/>
        <end position="20"/>
    </location>
</feature>
<reference evidence="4 5" key="1">
    <citation type="journal article" date="2012" name="Genome Biol.">
        <title>Genome and low-iron response of an oceanic diatom adapted to chronic iron limitation.</title>
        <authorList>
            <person name="Lommer M."/>
            <person name="Specht M."/>
            <person name="Roy A.S."/>
            <person name="Kraemer L."/>
            <person name="Andreson R."/>
            <person name="Gutowska M.A."/>
            <person name="Wolf J."/>
            <person name="Bergner S.V."/>
            <person name="Schilhabel M.B."/>
            <person name="Klostermeier U.C."/>
            <person name="Beiko R.G."/>
            <person name="Rosenstiel P."/>
            <person name="Hippler M."/>
            <person name="Laroche J."/>
        </authorList>
    </citation>
    <scope>NUCLEOTIDE SEQUENCE [LARGE SCALE GENOMIC DNA]</scope>
    <source>
        <strain evidence="4 5">CCMP1005</strain>
    </source>
</reference>
<dbReference type="AlphaFoldDB" id="K0R2P6"/>
<dbReference type="EMBL" id="AGNL01047773">
    <property type="protein sequence ID" value="EJK46420.1"/>
    <property type="molecule type" value="Genomic_DNA"/>
</dbReference>
<feature type="compositionally biased region" description="Basic and acidic residues" evidence="1">
    <location>
        <begin position="419"/>
        <end position="442"/>
    </location>
</feature>
<feature type="transmembrane region" description="Helical" evidence="2">
    <location>
        <begin position="475"/>
        <end position="492"/>
    </location>
</feature>
<proteinExistence type="predicted"/>
<evidence type="ECO:0000313" key="4">
    <source>
        <dbReference type="EMBL" id="EJK46420.1"/>
    </source>
</evidence>
<organism evidence="4 5">
    <name type="scientific">Thalassiosira oceanica</name>
    <name type="common">Marine diatom</name>
    <dbReference type="NCBI Taxonomy" id="159749"/>
    <lineage>
        <taxon>Eukaryota</taxon>
        <taxon>Sar</taxon>
        <taxon>Stramenopiles</taxon>
        <taxon>Ochrophyta</taxon>
        <taxon>Bacillariophyta</taxon>
        <taxon>Coscinodiscophyceae</taxon>
        <taxon>Thalassiosirophycidae</taxon>
        <taxon>Thalassiosirales</taxon>
        <taxon>Thalassiosiraceae</taxon>
        <taxon>Thalassiosira</taxon>
    </lineage>
</organism>
<accession>K0R2P6</accession>
<sequence>MKLFIAAALLLIARQQGVNATPEGLEAIPTNPDDFDEPAWEAILEIAFPTWAAPEGGCPRLDSVGGKMDCPNKCWIALVSRKPPTKSNFSGTLLEGYTFPTPEAGKFNPCYYTKAFAGLDPILGGYPTPIDTHYPYEFAAPFLKQPGDGSTHHCTSSDPLVDVGSCPKQNAAPDGACDGIKDCAGITDEYGIGHIPPFVALASVKNGYNDGKDVCKDWFHFPTSGCNIKKSALDELVYEYFGVGTTIQFQPPILIDGAPSSTYYKLEYVGESPACDDGNCRGPHYCSKEVSDAGGIWGDFCPYVLTGENSGLYRHPHLALAALELWIANQCMPDNCPSTWLDSPNGQGYGTDSKTATSITWSEMADNSDAMSQPALPYAWPNKGDGIFPGYEMLYPEGSLTKPAPGMYVNQYVSVAEEEHHNDEAEHDGEHEDHDDHSHEDVTGDEAEPAPAPEEGGAGTSRSLMQGTNDRTYQATLYLGGFILAVGGFIIAN</sequence>
<feature type="chain" id="PRO_5003838822" evidence="3">
    <location>
        <begin position="21"/>
        <end position="493"/>
    </location>
</feature>
<evidence type="ECO:0000256" key="1">
    <source>
        <dbReference type="SAM" id="MobiDB-lite"/>
    </source>
</evidence>
<dbReference type="Proteomes" id="UP000266841">
    <property type="component" value="Unassembled WGS sequence"/>
</dbReference>
<keyword evidence="2" id="KW-1133">Transmembrane helix</keyword>
<keyword evidence="3" id="KW-0732">Signal</keyword>
<keyword evidence="5" id="KW-1185">Reference proteome</keyword>
<comment type="caution">
    <text evidence="4">The sequence shown here is derived from an EMBL/GenBank/DDBJ whole genome shotgun (WGS) entry which is preliminary data.</text>
</comment>
<protein>
    <submittedName>
        <fullName evidence="4">Uncharacterized protein</fullName>
    </submittedName>
</protein>
<dbReference type="OrthoDB" id="37877at2759"/>
<evidence type="ECO:0000313" key="5">
    <source>
        <dbReference type="Proteomes" id="UP000266841"/>
    </source>
</evidence>
<gene>
    <name evidence="4" type="ORF">THAOC_34910</name>
</gene>
<evidence type="ECO:0000256" key="2">
    <source>
        <dbReference type="SAM" id="Phobius"/>
    </source>
</evidence>
<name>K0R2P6_THAOC</name>
<evidence type="ECO:0000256" key="3">
    <source>
        <dbReference type="SAM" id="SignalP"/>
    </source>
</evidence>
<keyword evidence="2" id="KW-0472">Membrane</keyword>
<keyword evidence="2" id="KW-0812">Transmembrane</keyword>